<dbReference type="InterPro" id="IPR036236">
    <property type="entry name" value="Znf_C2H2_sf"/>
</dbReference>
<organism evidence="7 8">
    <name type="scientific">Elsinoe australis</name>
    <dbReference type="NCBI Taxonomy" id="40998"/>
    <lineage>
        <taxon>Eukaryota</taxon>
        <taxon>Fungi</taxon>
        <taxon>Dikarya</taxon>
        <taxon>Ascomycota</taxon>
        <taxon>Pezizomycotina</taxon>
        <taxon>Dothideomycetes</taxon>
        <taxon>Dothideomycetidae</taxon>
        <taxon>Myriangiales</taxon>
        <taxon>Elsinoaceae</taxon>
        <taxon>Elsinoe</taxon>
    </lineage>
</organism>
<comment type="similarity">
    <text evidence="1 4">Belongs to the heat shock protein 70 family.</text>
</comment>
<feature type="region of interest" description="Disordered" evidence="5">
    <location>
        <begin position="511"/>
        <end position="535"/>
    </location>
</feature>
<feature type="compositionally biased region" description="Gly residues" evidence="5">
    <location>
        <begin position="512"/>
        <end position="523"/>
    </location>
</feature>
<dbReference type="GO" id="GO:0140662">
    <property type="term" value="F:ATP-dependent protein folding chaperone"/>
    <property type="evidence" value="ECO:0007669"/>
    <property type="project" value="InterPro"/>
</dbReference>
<dbReference type="Pfam" id="PF00012">
    <property type="entry name" value="HSP70"/>
    <property type="match status" value="1"/>
</dbReference>
<dbReference type="AlphaFoldDB" id="A0A2P7YDR7"/>
<sequence>MADADATDQVSVHRSDIKTRMLQSTWLCLDVDGWMNPHFRVIFPSLDHLAAVFTQFDITFCDGLMDVLQSPAPPTLKWLLSLPTEVPRHLWGIYVIILRKGRRYKIYIGSSTATVKDGVRSRIRAHELSNAEPIRVTEAKNAGYEQIHSSLLAWCDIPEAGFVPLARAAFISIEAAFSRIFWAMYTPTTRYGFPDGPWDRGLYEWGGGLCTHNPLHESIMKDDGDMDLTPEQLRTAATLAEQRRKDVRKAWEKKQRADKNSTFVAYRRKVNKAYAPVAAANAKRNVTKKIFHCGTCNISCESQSKLNRHYATPRHKAAIAGFFVVTSPAPFTVDAVLLLDQLDTIVNSTLHNNLGKFELTGIPPAPRGVPQIEVTFELDANGILKVSAADKGSGKSESITITNDKGRLSTEDIERMVAEAEKYADEDKATRERVEARNGLENYAFSLKSQIADEEGLGGKIEADDKESLLEAVKETTEWLEANGATANAEDFNEQKEKLSNVAYPITSKLYGSGGPGGAGGMPDYGDDEPSHDEL</sequence>
<name>A0A2P7YDR7_9PEZI</name>
<evidence type="ECO:0000256" key="3">
    <source>
        <dbReference type="ARBA" id="ARBA00022840"/>
    </source>
</evidence>
<dbReference type="FunFam" id="1.20.1270.10:FF:000009">
    <property type="entry name" value="DnaK-type molecular chaperone BiP"/>
    <property type="match status" value="1"/>
</dbReference>
<dbReference type="InterPro" id="IPR013126">
    <property type="entry name" value="Hsp_70_fam"/>
</dbReference>
<reference evidence="7 8" key="1">
    <citation type="submission" date="2017-05" db="EMBL/GenBank/DDBJ databases">
        <title>Draft genome sequence of Elsinoe australis.</title>
        <authorList>
            <person name="Cheng Q."/>
        </authorList>
    </citation>
    <scope>NUCLEOTIDE SEQUENCE [LARGE SCALE GENOMIC DNA]</scope>
    <source>
        <strain evidence="7 8">NL1</strain>
    </source>
</reference>
<dbReference type="SUPFAM" id="SSF57667">
    <property type="entry name" value="beta-beta-alpha zinc fingers"/>
    <property type="match status" value="1"/>
</dbReference>
<dbReference type="Gene3D" id="3.30.160.60">
    <property type="entry name" value="Classic Zinc Finger"/>
    <property type="match status" value="1"/>
</dbReference>
<dbReference type="SUPFAM" id="SSF100920">
    <property type="entry name" value="Heat shock protein 70kD (HSP70), peptide-binding domain"/>
    <property type="match status" value="1"/>
</dbReference>
<evidence type="ECO:0000256" key="2">
    <source>
        <dbReference type="ARBA" id="ARBA00022741"/>
    </source>
</evidence>
<proteinExistence type="inferred from homology"/>
<keyword evidence="2 4" id="KW-0547">Nucleotide-binding</keyword>
<dbReference type="SUPFAM" id="SSF100934">
    <property type="entry name" value="Heat shock protein 70kD (HSP70), C-terminal subdomain"/>
    <property type="match status" value="1"/>
</dbReference>
<evidence type="ECO:0000313" key="7">
    <source>
        <dbReference type="EMBL" id="PSK34095.1"/>
    </source>
</evidence>
<accession>A0A2P7YDR7</accession>
<dbReference type="PANTHER" id="PTHR19375">
    <property type="entry name" value="HEAT SHOCK PROTEIN 70KDA"/>
    <property type="match status" value="1"/>
</dbReference>
<evidence type="ECO:0000313" key="8">
    <source>
        <dbReference type="Proteomes" id="UP000243723"/>
    </source>
</evidence>
<dbReference type="OrthoDB" id="2401965at2759"/>
<dbReference type="Gene3D" id="2.60.34.10">
    <property type="entry name" value="Substrate Binding Domain Of DNAk, Chain A, domain 1"/>
    <property type="match status" value="1"/>
</dbReference>
<dbReference type="InterPro" id="IPR029047">
    <property type="entry name" value="HSP70_peptide-bd_sf"/>
</dbReference>
<evidence type="ECO:0000256" key="1">
    <source>
        <dbReference type="ARBA" id="ARBA00007381"/>
    </source>
</evidence>
<dbReference type="PROSITE" id="PS00028">
    <property type="entry name" value="ZINC_FINGER_C2H2_1"/>
    <property type="match status" value="1"/>
</dbReference>
<evidence type="ECO:0000256" key="5">
    <source>
        <dbReference type="SAM" id="MobiDB-lite"/>
    </source>
</evidence>
<keyword evidence="8" id="KW-1185">Reference proteome</keyword>
<dbReference type="InterPro" id="IPR029048">
    <property type="entry name" value="HSP70_C_sf"/>
</dbReference>
<dbReference type="EMBL" id="NHZQ01000447">
    <property type="protein sequence ID" value="PSK34095.1"/>
    <property type="molecule type" value="Genomic_DNA"/>
</dbReference>
<feature type="compositionally biased region" description="Acidic residues" evidence="5">
    <location>
        <begin position="525"/>
        <end position="535"/>
    </location>
</feature>
<evidence type="ECO:0000259" key="6">
    <source>
        <dbReference type="PROSITE" id="PS00028"/>
    </source>
</evidence>
<evidence type="ECO:0000256" key="4">
    <source>
        <dbReference type="RuleBase" id="RU003322"/>
    </source>
</evidence>
<feature type="domain" description="C2H2-type" evidence="6">
    <location>
        <begin position="293"/>
        <end position="315"/>
    </location>
</feature>
<keyword evidence="3 4" id="KW-0067">ATP-binding</keyword>
<dbReference type="STRING" id="40998.A0A2P7YDR7"/>
<dbReference type="GO" id="GO:0005524">
    <property type="term" value="F:ATP binding"/>
    <property type="evidence" value="ECO:0007669"/>
    <property type="project" value="UniProtKB-KW"/>
</dbReference>
<comment type="caution">
    <text evidence="7">The sequence shown here is derived from an EMBL/GenBank/DDBJ whole genome shotgun (WGS) entry which is preliminary data.</text>
</comment>
<dbReference type="Gene3D" id="1.20.1270.10">
    <property type="match status" value="1"/>
</dbReference>
<gene>
    <name evidence="7" type="ORF">B9Z65_8421</name>
</gene>
<dbReference type="Proteomes" id="UP000243723">
    <property type="component" value="Unassembled WGS sequence"/>
</dbReference>
<dbReference type="InterPro" id="IPR013087">
    <property type="entry name" value="Znf_C2H2_type"/>
</dbReference>
<protein>
    <submittedName>
        <fullName evidence="7">Glucose-regulated</fullName>
    </submittedName>
</protein>